<feature type="region of interest" description="Disordered" evidence="2">
    <location>
        <begin position="1"/>
        <end position="26"/>
    </location>
</feature>
<dbReference type="FunFam" id="3.10.180.10:FF:000034">
    <property type="entry name" value="Glyoxalase/Bleomycin resistance protein/Dihydroxybiphenyl dioxygenase"/>
    <property type="match status" value="1"/>
</dbReference>
<dbReference type="GO" id="GO:0046872">
    <property type="term" value="F:metal ion binding"/>
    <property type="evidence" value="ECO:0007669"/>
    <property type="project" value="UniProtKB-KW"/>
</dbReference>
<name>A0A6G1HSS3_9PEZI</name>
<dbReference type="AlphaFoldDB" id="A0A6G1HSS3"/>
<dbReference type="Proteomes" id="UP000799640">
    <property type="component" value="Unassembled WGS sequence"/>
</dbReference>
<dbReference type="FunFam" id="3.10.180.10:FF:000039">
    <property type="entry name" value="Trihydroxytoluene oxygenase (AFU_orthologue AFUA_8G02470)"/>
    <property type="match status" value="1"/>
</dbReference>
<dbReference type="GO" id="GO:0005739">
    <property type="term" value="C:mitochondrion"/>
    <property type="evidence" value="ECO:0007669"/>
    <property type="project" value="TreeGrafter"/>
</dbReference>
<dbReference type="InterPro" id="IPR037523">
    <property type="entry name" value="VOC_core"/>
</dbReference>
<dbReference type="PANTHER" id="PTHR43048:SF3">
    <property type="entry name" value="METHYLMALONYL-COA EPIMERASE, MITOCHONDRIAL"/>
    <property type="match status" value="1"/>
</dbReference>
<feature type="domain" description="VOC" evidence="3">
    <location>
        <begin position="198"/>
        <end position="324"/>
    </location>
</feature>
<evidence type="ECO:0000256" key="2">
    <source>
        <dbReference type="SAM" id="MobiDB-lite"/>
    </source>
</evidence>
<evidence type="ECO:0000313" key="5">
    <source>
        <dbReference type="Proteomes" id="UP000799640"/>
    </source>
</evidence>
<sequence length="357" mass="40000">MGDSIKEQTTRPPPNRGASIPDTEAAGPDSITIAEWRRTNAIDPAAQIRLVKLSHMCYQHPNLPDIITFLQDFGMRVVKQTDDKVWLRGYGTDPYVYYAQRGPLEFLGGTFLVESLADLKRASRLPGASAIKDLDDAPGGGRLVTVRDPEGFPVNLLFGQEEAEAGTLPPKLEANSEADKPRTRKFLRFQPGPAGVHKLGHFGLCVQQFDEQVRWYTKTFNLIPSDFIYVPTDGDRKMVAMFAHIDRGQDNVDHHTFFVASNPTSHVHHSSYEVHDLDTQQLGHQWLARKGYKSVWGIGRHLLGSQIFDYWWDTSGFMVEHYADGDLVNEDTPIGFTKAGHESLAVWGPEVPEGFLD</sequence>
<evidence type="ECO:0000259" key="3">
    <source>
        <dbReference type="PROSITE" id="PS51819"/>
    </source>
</evidence>
<evidence type="ECO:0000313" key="4">
    <source>
        <dbReference type="EMBL" id="KAF2398961.1"/>
    </source>
</evidence>
<dbReference type="Pfam" id="PF00903">
    <property type="entry name" value="Glyoxalase"/>
    <property type="match status" value="1"/>
</dbReference>
<gene>
    <name evidence="4" type="ORF">EJ06DRAFT_522566</name>
</gene>
<dbReference type="OrthoDB" id="3360610at2759"/>
<dbReference type="PROSITE" id="PS51819">
    <property type="entry name" value="VOC"/>
    <property type="match status" value="1"/>
</dbReference>
<dbReference type="CDD" id="cd07267">
    <property type="entry name" value="THT_Oxygenase_N"/>
    <property type="match status" value="1"/>
</dbReference>
<dbReference type="EMBL" id="ML996698">
    <property type="protein sequence ID" value="KAF2398961.1"/>
    <property type="molecule type" value="Genomic_DNA"/>
</dbReference>
<dbReference type="SUPFAM" id="SSF54593">
    <property type="entry name" value="Glyoxalase/Bleomycin resistance protein/Dihydroxybiphenyl dioxygenase"/>
    <property type="match status" value="1"/>
</dbReference>
<reference evidence="4" key="1">
    <citation type="journal article" date="2020" name="Stud. Mycol.">
        <title>101 Dothideomycetes genomes: a test case for predicting lifestyles and emergence of pathogens.</title>
        <authorList>
            <person name="Haridas S."/>
            <person name="Albert R."/>
            <person name="Binder M."/>
            <person name="Bloem J."/>
            <person name="Labutti K."/>
            <person name="Salamov A."/>
            <person name="Andreopoulos B."/>
            <person name="Baker S."/>
            <person name="Barry K."/>
            <person name="Bills G."/>
            <person name="Bluhm B."/>
            <person name="Cannon C."/>
            <person name="Castanera R."/>
            <person name="Culley D."/>
            <person name="Daum C."/>
            <person name="Ezra D."/>
            <person name="Gonzalez J."/>
            <person name="Henrissat B."/>
            <person name="Kuo A."/>
            <person name="Liang C."/>
            <person name="Lipzen A."/>
            <person name="Lutzoni F."/>
            <person name="Magnuson J."/>
            <person name="Mondo S."/>
            <person name="Nolan M."/>
            <person name="Ohm R."/>
            <person name="Pangilinan J."/>
            <person name="Park H.-J."/>
            <person name="Ramirez L."/>
            <person name="Alfaro M."/>
            <person name="Sun H."/>
            <person name="Tritt A."/>
            <person name="Yoshinaga Y."/>
            <person name="Zwiers L.-H."/>
            <person name="Turgeon B."/>
            <person name="Goodwin S."/>
            <person name="Spatafora J."/>
            <person name="Crous P."/>
            <person name="Grigoriev I."/>
        </authorList>
    </citation>
    <scope>NUCLEOTIDE SEQUENCE</scope>
    <source>
        <strain evidence="4">CBS 262.69</strain>
    </source>
</reference>
<protein>
    <submittedName>
        <fullName evidence="4">Trihydroxytoluene oxygenase</fullName>
    </submittedName>
</protein>
<dbReference type="Gene3D" id="3.10.180.10">
    <property type="entry name" value="2,3-Dihydroxybiphenyl 1,2-Dioxygenase, domain 1"/>
    <property type="match status" value="2"/>
</dbReference>
<keyword evidence="1" id="KW-0479">Metal-binding</keyword>
<dbReference type="CDD" id="cd07257">
    <property type="entry name" value="THT_oxygenase_C"/>
    <property type="match status" value="1"/>
</dbReference>
<proteinExistence type="predicted"/>
<dbReference type="InterPro" id="IPR004360">
    <property type="entry name" value="Glyas_Fos-R_dOase_dom"/>
</dbReference>
<accession>A0A6G1HSS3</accession>
<dbReference type="PANTHER" id="PTHR43048">
    <property type="entry name" value="METHYLMALONYL-COA EPIMERASE"/>
    <property type="match status" value="1"/>
</dbReference>
<dbReference type="InterPro" id="IPR051785">
    <property type="entry name" value="MMCE/EMCE_epimerase"/>
</dbReference>
<dbReference type="GO" id="GO:0004493">
    <property type="term" value="F:methylmalonyl-CoA epimerase activity"/>
    <property type="evidence" value="ECO:0007669"/>
    <property type="project" value="TreeGrafter"/>
</dbReference>
<dbReference type="InterPro" id="IPR029068">
    <property type="entry name" value="Glyas_Bleomycin-R_OHBP_Dase"/>
</dbReference>
<keyword evidence="5" id="KW-1185">Reference proteome</keyword>
<evidence type="ECO:0000256" key="1">
    <source>
        <dbReference type="ARBA" id="ARBA00022723"/>
    </source>
</evidence>
<organism evidence="4 5">
    <name type="scientific">Trichodelitschia bisporula</name>
    <dbReference type="NCBI Taxonomy" id="703511"/>
    <lineage>
        <taxon>Eukaryota</taxon>
        <taxon>Fungi</taxon>
        <taxon>Dikarya</taxon>
        <taxon>Ascomycota</taxon>
        <taxon>Pezizomycotina</taxon>
        <taxon>Dothideomycetes</taxon>
        <taxon>Dothideomycetes incertae sedis</taxon>
        <taxon>Phaeotrichales</taxon>
        <taxon>Phaeotrichaceae</taxon>
        <taxon>Trichodelitschia</taxon>
    </lineage>
</organism>
<dbReference type="GO" id="GO:0046491">
    <property type="term" value="P:L-methylmalonyl-CoA metabolic process"/>
    <property type="evidence" value="ECO:0007669"/>
    <property type="project" value="TreeGrafter"/>
</dbReference>